<gene>
    <name evidence="2" type="ORF">TPAB3V08_LOCUS877</name>
</gene>
<evidence type="ECO:0000313" key="2">
    <source>
        <dbReference type="EMBL" id="CAG2053833.1"/>
    </source>
</evidence>
<reference evidence="2" key="1">
    <citation type="submission" date="2021-03" db="EMBL/GenBank/DDBJ databases">
        <authorList>
            <person name="Tran Van P."/>
        </authorList>
    </citation>
    <scope>NUCLEOTIDE SEQUENCE</scope>
</reference>
<evidence type="ECO:0000256" key="1">
    <source>
        <dbReference type="SAM" id="MobiDB-lite"/>
    </source>
</evidence>
<sequence length="246" mass="28105">MNGGRTEDRPGYRLETVPDDSDDSEKYEYEKNHKEGKKERNVKNRKCGSERRMKVVKEGSSGERKKEDKVNPHLRGGRVENHLGKTSPSSSGRDSNLNLLVLGGLAQHDWRISQLRHRGGPYLNSNSKLCTMPRKGRRSLANWREHRRCGFYGSWSITTLFMASPPSLRKLKTTPTRRLPNHLYRATITSLASQAINNKNQSLIFEWRCQPCEVDPPVARSRADQRPRSRSEPKVFNPALGDLIIS</sequence>
<comment type="caution">
    <text evidence="2">The sequence shown here is derived from an EMBL/GenBank/DDBJ whole genome shotgun (WGS) entry which is preliminary data.</text>
</comment>
<feature type="compositionally biased region" description="Polar residues" evidence="1">
    <location>
        <begin position="84"/>
        <end position="95"/>
    </location>
</feature>
<keyword evidence="3" id="KW-1185">Reference proteome</keyword>
<feature type="region of interest" description="Disordered" evidence="1">
    <location>
        <begin position="1"/>
        <end position="95"/>
    </location>
</feature>
<proteinExistence type="predicted"/>
<feature type="compositionally biased region" description="Basic and acidic residues" evidence="1">
    <location>
        <begin position="24"/>
        <end position="83"/>
    </location>
</feature>
<dbReference type="EMBL" id="CAJPIN010000719">
    <property type="protein sequence ID" value="CAG2053833.1"/>
    <property type="molecule type" value="Genomic_DNA"/>
</dbReference>
<accession>A0ABN7NKK3</accession>
<feature type="compositionally biased region" description="Basic and acidic residues" evidence="1">
    <location>
        <begin position="1"/>
        <end position="12"/>
    </location>
</feature>
<name>A0ABN7NKK3_TIMPD</name>
<dbReference type="Proteomes" id="UP001153148">
    <property type="component" value="Unassembled WGS sequence"/>
</dbReference>
<protein>
    <submittedName>
        <fullName evidence="2">Uncharacterized protein</fullName>
    </submittedName>
</protein>
<organism evidence="2 3">
    <name type="scientific">Timema podura</name>
    <name type="common">Walking stick</name>
    <dbReference type="NCBI Taxonomy" id="61482"/>
    <lineage>
        <taxon>Eukaryota</taxon>
        <taxon>Metazoa</taxon>
        <taxon>Ecdysozoa</taxon>
        <taxon>Arthropoda</taxon>
        <taxon>Hexapoda</taxon>
        <taxon>Insecta</taxon>
        <taxon>Pterygota</taxon>
        <taxon>Neoptera</taxon>
        <taxon>Polyneoptera</taxon>
        <taxon>Phasmatodea</taxon>
        <taxon>Timematodea</taxon>
        <taxon>Timematoidea</taxon>
        <taxon>Timematidae</taxon>
        <taxon>Timema</taxon>
    </lineage>
</organism>
<evidence type="ECO:0000313" key="3">
    <source>
        <dbReference type="Proteomes" id="UP001153148"/>
    </source>
</evidence>